<evidence type="ECO:0000313" key="4">
    <source>
        <dbReference type="EMBL" id="CAO02574.1"/>
    </source>
</evidence>
<organism evidence="4">
    <name type="scientific">Kluyveromyces waltii</name>
    <name type="common">Yeast</name>
    <dbReference type="NCBI Taxonomy" id="4914"/>
    <lineage>
        <taxon>Eukaryota</taxon>
        <taxon>Fungi</taxon>
        <taxon>Dikarya</taxon>
        <taxon>Ascomycota</taxon>
        <taxon>Saccharomycotina</taxon>
        <taxon>Saccharomycetes</taxon>
        <taxon>Saccharomycetales</taxon>
        <taxon>Saccharomycetaceae</taxon>
        <taxon>Lachancea</taxon>
    </lineage>
</organism>
<keyword evidence="1 2" id="KW-0539">Nucleus</keyword>
<dbReference type="SUPFAM" id="SSF46689">
    <property type="entry name" value="Homeodomain-like"/>
    <property type="match status" value="1"/>
</dbReference>
<protein>
    <submittedName>
        <fullName evidence="4">Mating type alpha2 protein</fullName>
    </submittedName>
</protein>
<dbReference type="Gene3D" id="1.10.10.60">
    <property type="entry name" value="Homeodomain-like"/>
    <property type="match status" value="1"/>
</dbReference>
<dbReference type="PROSITE" id="PS50071">
    <property type="entry name" value="HOMEOBOX_2"/>
    <property type="match status" value="1"/>
</dbReference>
<dbReference type="GO" id="GO:0003677">
    <property type="term" value="F:DNA binding"/>
    <property type="evidence" value="ECO:0007669"/>
    <property type="project" value="UniProtKB-UniRule"/>
</dbReference>
<feature type="DNA-binding region" description="Homeobox" evidence="1">
    <location>
        <begin position="32"/>
        <end position="94"/>
    </location>
</feature>
<proteinExistence type="predicted"/>
<reference evidence="4" key="1">
    <citation type="submission" date="2007-06" db="EMBL/GenBank/DDBJ databases">
        <title>Mating-type locus of Kluyveromyces waltii.</title>
        <authorList>
            <person name="Gordon J.L."/>
            <person name="Wolfe K.H."/>
        </authorList>
    </citation>
    <scope>NUCLEOTIDE SEQUENCE</scope>
    <source>
        <strain evidence="4">CBS 6430</strain>
    </source>
</reference>
<comment type="subcellular location">
    <subcellularLocation>
        <location evidence="1 2">Nucleus</location>
    </subcellularLocation>
</comment>
<evidence type="ECO:0000259" key="3">
    <source>
        <dbReference type="PROSITE" id="PS50071"/>
    </source>
</evidence>
<dbReference type="SMART" id="SM00389">
    <property type="entry name" value="HOX"/>
    <property type="match status" value="1"/>
</dbReference>
<sequence length="110" mass="12773">MGRQLVSEMLFLADAIGKKILSFKFLNSAARGNQKVSKYPHNISMHLENWFHLNSSHPYLTRKQISLLSERTNLSSKQIRNWMSNRRRKSKKNPIDSSLHSLLNLSSIYS</sequence>
<evidence type="ECO:0000256" key="1">
    <source>
        <dbReference type="PROSITE-ProRule" id="PRU00108"/>
    </source>
</evidence>
<evidence type="ECO:0000256" key="2">
    <source>
        <dbReference type="RuleBase" id="RU000682"/>
    </source>
</evidence>
<keyword evidence="1 2" id="KW-0238">DNA-binding</keyword>
<dbReference type="CDD" id="cd00086">
    <property type="entry name" value="homeodomain"/>
    <property type="match status" value="1"/>
</dbReference>
<gene>
    <name evidence="4" type="primary">matalpha2</name>
</gene>
<dbReference type="GO" id="GO:0005634">
    <property type="term" value="C:nucleus"/>
    <property type="evidence" value="ECO:0007669"/>
    <property type="project" value="UniProtKB-SubCell"/>
</dbReference>
<dbReference type="InterPro" id="IPR009057">
    <property type="entry name" value="Homeodomain-like_sf"/>
</dbReference>
<keyword evidence="1 2" id="KW-0371">Homeobox</keyword>
<name>A6H5D6_KLUWA</name>
<dbReference type="AlphaFoldDB" id="A6H5D6"/>
<dbReference type="Pfam" id="PF00046">
    <property type="entry name" value="Homeodomain"/>
    <property type="match status" value="1"/>
</dbReference>
<dbReference type="EMBL" id="AM748703">
    <property type="protein sequence ID" value="CAO02574.1"/>
    <property type="molecule type" value="Genomic_DNA"/>
</dbReference>
<accession>A6H5D6</accession>
<dbReference type="InterPro" id="IPR001356">
    <property type="entry name" value="HD"/>
</dbReference>
<feature type="domain" description="Homeobox" evidence="3">
    <location>
        <begin position="30"/>
        <end position="93"/>
    </location>
</feature>